<dbReference type="OrthoDB" id="42638at2759"/>
<keyword evidence="1" id="KW-0378">Hydrolase</keyword>
<sequence length="412" mass="45945">MGISGSTQKDEHPPTTIKKHIFILSGQSNMAGRGGVKNRQWDRIIPDDCKPDPSSIHRLNANLIWETAQEPLHADIDTAKTCGVGPGMSFANAVKDYITGIIDLVPCAVGGTAIKEWAKGQKLYEDMVRRSKSAASTGGEIKAILWYQGESDASSEQDAESYRSNMENLIHNIRSDLGLPSLPIIQVVIASGDEKHLEVVREAQKAIDLPNVVCVDAKGLELREDNLHLTTDAQRPLQSPILRLDISYVVQQVCIHMHSPMIEHWDALKLHPTLIAYFDADWAGWPGTRRSTSGYCVYFGDNLISWSSKRQATISRSIAEAEYRGVANIAAEICWLRNLLLELHCPLTWVTLVYCDNISAIYLSGNPVQHQRTKHIELDIHFVREQVQQGQVRILQVPSPYQIVDIFTKGLP</sequence>
<dbReference type="Pfam" id="PF03629">
    <property type="entry name" value="SASA"/>
    <property type="match status" value="1"/>
</dbReference>
<dbReference type="InterPro" id="IPR043502">
    <property type="entry name" value="DNA/RNA_pol_sf"/>
</dbReference>
<evidence type="ECO:0000259" key="2">
    <source>
        <dbReference type="Pfam" id="PF03629"/>
    </source>
</evidence>
<proteinExistence type="predicted"/>
<reference evidence="3 4" key="1">
    <citation type="submission" date="2019-05" db="EMBL/GenBank/DDBJ databases">
        <title>Mikania micrantha, genome provides insights into the molecular mechanism of rapid growth.</title>
        <authorList>
            <person name="Liu B."/>
        </authorList>
    </citation>
    <scope>NUCLEOTIDE SEQUENCE [LARGE SCALE GENOMIC DNA]</scope>
    <source>
        <strain evidence="3">NLD-2019</strain>
        <tissue evidence="3">Leaf</tissue>
    </source>
</reference>
<dbReference type="SUPFAM" id="SSF56672">
    <property type="entry name" value="DNA/RNA polymerases"/>
    <property type="match status" value="1"/>
</dbReference>
<gene>
    <name evidence="3" type="ORF">E3N88_06198</name>
</gene>
<accession>A0A5N6PNY6</accession>
<dbReference type="Proteomes" id="UP000326396">
    <property type="component" value="Linkage Group LG11"/>
</dbReference>
<evidence type="ECO:0000313" key="3">
    <source>
        <dbReference type="EMBL" id="KAD6795302.1"/>
    </source>
</evidence>
<dbReference type="InterPro" id="IPR005181">
    <property type="entry name" value="SASA"/>
</dbReference>
<dbReference type="SUPFAM" id="SSF52266">
    <property type="entry name" value="SGNH hydrolase"/>
    <property type="match status" value="1"/>
</dbReference>
<dbReference type="PANTHER" id="PTHR31988">
    <property type="entry name" value="ESTERASE, PUTATIVE (DUF303)-RELATED"/>
    <property type="match status" value="1"/>
</dbReference>
<dbReference type="EMBL" id="SZYD01000003">
    <property type="protein sequence ID" value="KAD6795302.1"/>
    <property type="molecule type" value="Genomic_DNA"/>
</dbReference>
<dbReference type="InterPro" id="IPR052940">
    <property type="entry name" value="Carb_Esterase_6"/>
</dbReference>
<evidence type="ECO:0000313" key="4">
    <source>
        <dbReference type="Proteomes" id="UP000326396"/>
    </source>
</evidence>
<keyword evidence="4" id="KW-1185">Reference proteome</keyword>
<dbReference type="PANTHER" id="PTHR31988:SF19">
    <property type="entry name" value="9-O-ACETYL-N-ACETYLNEURAMINIC ACID DEACETYLASE-RELATED"/>
    <property type="match status" value="1"/>
</dbReference>
<comment type="caution">
    <text evidence="3">The sequence shown here is derived from an EMBL/GenBank/DDBJ whole genome shotgun (WGS) entry which is preliminary data.</text>
</comment>
<dbReference type="CDD" id="cd09272">
    <property type="entry name" value="RNase_HI_RT_Ty1"/>
    <property type="match status" value="1"/>
</dbReference>
<feature type="domain" description="Sialate O-acetylesterase" evidence="2">
    <location>
        <begin position="18"/>
        <end position="237"/>
    </location>
</feature>
<name>A0A5N6PNY6_9ASTR</name>
<dbReference type="AlphaFoldDB" id="A0A5N6PNY6"/>
<protein>
    <recommendedName>
        <fullName evidence="2">Sialate O-acetylesterase domain-containing protein</fullName>
    </recommendedName>
</protein>
<dbReference type="GO" id="GO:0016787">
    <property type="term" value="F:hydrolase activity"/>
    <property type="evidence" value="ECO:0007669"/>
    <property type="project" value="UniProtKB-KW"/>
</dbReference>
<dbReference type="Gene3D" id="3.40.50.1110">
    <property type="entry name" value="SGNH hydrolase"/>
    <property type="match status" value="1"/>
</dbReference>
<evidence type="ECO:0000256" key="1">
    <source>
        <dbReference type="ARBA" id="ARBA00022801"/>
    </source>
</evidence>
<dbReference type="InterPro" id="IPR036514">
    <property type="entry name" value="SGNH_hydro_sf"/>
</dbReference>
<organism evidence="3 4">
    <name type="scientific">Mikania micrantha</name>
    <name type="common">bitter vine</name>
    <dbReference type="NCBI Taxonomy" id="192012"/>
    <lineage>
        <taxon>Eukaryota</taxon>
        <taxon>Viridiplantae</taxon>
        <taxon>Streptophyta</taxon>
        <taxon>Embryophyta</taxon>
        <taxon>Tracheophyta</taxon>
        <taxon>Spermatophyta</taxon>
        <taxon>Magnoliopsida</taxon>
        <taxon>eudicotyledons</taxon>
        <taxon>Gunneridae</taxon>
        <taxon>Pentapetalae</taxon>
        <taxon>asterids</taxon>
        <taxon>campanulids</taxon>
        <taxon>Asterales</taxon>
        <taxon>Asteraceae</taxon>
        <taxon>Asteroideae</taxon>
        <taxon>Heliantheae alliance</taxon>
        <taxon>Eupatorieae</taxon>
        <taxon>Mikania</taxon>
    </lineage>
</organism>